<dbReference type="STRING" id="907348.TresaDRAFT_0817"/>
<dbReference type="PANTHER" id="PTHR37423:SF2">
    <property type="entry name" value="MEMBRANE-BOUND LYTIC MUREIN TRANSGLYCOSYLASE C"/>
    <property type="match status" value="1"/>
</dbReference>
<feature type="domain" description="Transglycosylase SLT" evidence="3">
    <location>
        <begin position="84"/>
        <end position="183"/>
    </location>
</feature>
<dbReference type="OrthoDB" id="360732at2"/>
<organism evidence="4 5">
    <name type="scientific">Treponema saccharophilum DSM 2985</name>
    <dbReference type="NCBI Taxonomy" id="907348"/>
    <lineage>
        <taxon>Bacteria</taxon>
        <taxon>Pseudomonadati</taxon>
        <taxon>Spirochaetota</taxon>
        <taxon>Spirochaetia</taxon>
        <taxon>Spirochaetales</taxon>
        <taxon>Treponemataceae</taxon>
        <taxon>Treponema</taxon>
    </lineage>
</organism>
<dbReference type="AlphaFoldDB" id="H7EMS8"/>
<dbReference type="Pfam" id="PF01464">
    <property type="entry name" value="SLT"/>
    <property type="match status" value="1"/>
</dbReference>
<reference evidence="4 5" key="1">
    <citation type="submission" date="2011-09" db="EMBL/GenBank/DDBJ databases">
        <title>The draft genome of Treponema saccharophilum DSM 2985.</title>
        <authorList>
            <consortium name="US DOE Joint Genome Institute (JGI-PGF)"/>
            <person name="Lucas S."/>
            <person name="Copeland A."/>
            <person name="Lapidus A."/>
            <person name="Glavina del Rio T."/>
            <person name="Dalin E."/>
            <person name="Tice H."/>
            <person name="Bruce D."/>
            <person name="Goodwin L."/>
            <person name="Pitluck S."/>
            <person name="Peters L."/>
            <person name="Kyrpides N."/>
            <person name="Mavromatis K."/>
            <person name="Ivanova N."/>
            <person name="Markowitz V."/>
            <person name="Cheng J.-F."/>
            <person name="Hugenholtz P."/>
            <person name="Woyke T."/>
            <person name="Wu D."/>
            <person name="Gronow S."/>
            <person name="Wellnitz S."/>
            <person name="Brambilla E."/>
            <person name="Klenk H.-P."/>
            <person name="Eisen J.A."/>
        </authorList>
    </citation>
    <scope>NUCLEOTIDE SEQUENCE [LARGE SCALE GENOMIC DNA]</scope>
    <source>
        <strain evidence="4 5">DSM 2985</strain>
    </source>
</reference>
<dbReference type="RefSeq" id="WP_002705681.1">
    <property type="nucleotide sequence ID" value="NZ_AGRW01000052.1"/>
</dbReference>
<feature type="region of interest" description="Disordered" evidence="2">
    <location>
        <begin position="35"/>
        <end position="54"/>
    </location>
</feature>
<dbReference type="PANTHER" id="PTHR37423">
    <property type="entry name" value="SOLUBLE LYTIC MUREIN TRANSGLYCOSYLASE-RELATED"/>
    <property type="match status" value="1"/>
</dbReference>
<dbReference type="InterPro" id="IPR008258">
    <property type="entry name" value="Transglycosylase_SLT_dom_1"/>
</dbReference>
<dbReference type="InterPro" id="IPR023346">
    <property type="entry name" value="Lysozyme-like_dom_sf"/>
</dbReference>
<dbReference type="PATRIC" id="fig|907348.3.peg.2233"/>
<comment type="caution">
    <text evidence="4">The sequence shown here is derived from an EMBL/GenBank/DDBJ whole genome shotgun (WGS) entry which is preliminary data.</text>
</comment>
<dbReference type="Proteomes" id="UP000003571">
    <property type="component" value="Unassembled WGS sequence"/>
</dbReference>
<name>H7EMS8_9SPIR</name>
<dbReference type="EMBL" id="AGRW01000052">
    <property type="protein sequence ID" value="EIC00992.1"/>
    <property type="molecule type" value="Genomic_DNA"/>
</dbReference>
<dbReference type="SUPFAM" id="SSF53955">
    <property type="entry name" value="Lysozyme-like"/>
    <property type="match status" value="1"/>
</dbReference>
<proteinExistence type="inferred from homology"/>
<gene>
    <name evidence="4" type="ORF">TresaDRAFT_0817</name>
</gene>
<dbReference type="eggNOG" id="COG0741">
    <property type="taxonomic scope" value="Bacteria"/>
</dbReference>
<evidence type="ECO:0000256" key="2">
    <source>
        <dbReference type="SAM" id="MobiDB-lite"/>
    </source>
</evidence>
<evidence type="ECO:0000313" key="5">
    <source>
        <dbReference type="Proteomes" id="UP000003571"/>
    </source>
</evidence>
<evidence type="ECO:0000259" key="3">
    <source>
        <dbReference type="Pfam" id="PF01464"/>
    </source>
</evidence>
<comment type="similarity">
    <text evidence="1">Belongs to the transglycosylase Slt family.</text>
</comment>
<evidence type="ECO:0000313" key="4">
    <source>
        <dbReference type="EMBL" id="EIC00992.1"/>
    </source>
</evidence>
<sequence length="224" mass="24978">MQNARSGVEIAEMLDIKDIDEIVSLGLDAAFGNASREKTQKETGKEGTAENDDGLRLYRQAGTKPLVEWFYTRVTNNKDVALAILENADKNDIPTSLAFALAYVESKFKPNAVNKNTNSTIDRGLFQLNNATFPNLTEEQFFDPWTSAKFGMAHLKFCLETAGNEITALAMYNAGTTRVKNDSTPQHTLNYVSQISKYRKNLEQRFSTEIIANFDTENTLASAK</sequence>
<evidence type="ECO:0000256" key="1">
    <source>
        <dbReference type="ARBA" id="ARBA00007734"/>
    </source>
</evidence>
<dbReference type="Gene3D" id="1.10.530.10">
    <property type="match status" value="1"/>
</dbReference>
<keyword evidence="5" id="KW-1185">Reference proteome</keyword>
<protein>
    <submittedName>
        <fullName evidence="4">Lytic transglycosylase catalytic</fullName>
    </submittedName>
</protein>
<accession>H7EMS8</accession>